<keyword evidence="2" id="KW-1185">Reference proteome</keyword>
<organism evidence="1 2">
    <name type="scientific">Coniosporium uncinatum</name>
    <dbReference type="NCBI Taxonomy" id="93489"/>
    <lineage>
        <taxon>Eukaryota</taxon>
        <taxon>Fungi</taxon>
        <taxon>Dikarya</taxon>
        <taxon>Ascomycota</taxon>
        <taxon>Pezizomycotina</taxon>
        <taxon>Dothideomycetes</taxon>
        <taxon>Dothideomycetes incertae sedis</taxon>
        <taxon>Coniosporium</taxon>
    </lineage>
</organism>
<comment type="caution">
    <text evidence="1">The sequence shown here is derived from an EMBL/GenBank/DDBJ whole genome shotgun (WGS) entry which is preliminary data.</text>
</comment>
<sequence length="441" mass="49190">METQRRRIAVVGSGVSGIGAVYSLLNSGHEVYLYEAADRLGGHTNTVDFHHNGLSTPVDTGFIVMNRTTYPNFLAFLKELKINTIDTEMTFGVCRDEGKFEWSGTSLAAIFAQKRNIFSLSMWRMIFDIVRFNAFALDLLLASKQKNVDYDLSIGDYLEREGYSAKFRDDYLIPMTACVWSTGADKCALEFPAVTLVRFLWNHHLLNTLEPRPPWMTIPGGSKRYLDAVMSRFPQERVQLNRPVQTLRNTNDGKVVLTFTDGTEDPFDRVVLACHGDQAMNIISSTATSTEKDIMSCFQTTPNLAYLHSDTSLLPRRRVAWSAWNYLTTTSSHPRPNSSVNGDVVGLTEDKTLVNGDGDGNDSPSGNLDTVSLTYNMNILQHIPTSKFGDVLVTMNPPHRPDPAKTQAAFEYTHPLYNAAAVSAQERLDEIQGVRGVYYAG</sequence>
<dbReference type="Proteomes" id="UP001186974">
    <property type="component" value="Unassembled WGS sequence"/>
</dbReference>
<evidence type="ECO:0000313" key="2">
    <source>
        <dbReference type="Proteomes" id="UP001186974"/>
    </source>
</evidence>
<name>A0ACC3D1E4_9PEZI</name>
<accession>A0ACC3D1E4</accession>
<dbReference type="EMBL" id="JAWDJW010008711">
    <property type="protein sequence ID" value="KAK3060268.1"/>
    <property type="molecule type" value="Genomic_DNA"/>
</dbReference>
<protein>
    <submittedName>
        <fullName evidence="1">Uncharacterized protein</fullName>
    </submittedName>
</protein>
<feature type="non-terminal residue" evidence="1">
    <location>
        <position position="441"/>
    </location>
</feature>
<evidence type="ECO:0000313" key="1">
    <source>
        <dbReference type="EMBL" id="KAK3060268.1"/>
    </source>
</evidence>
<reference evidence="1" key="1">
    <citation type="submission" date="2024-09" db="EMBL/GenBank/DDBJ databases">
        <title>Black Yeasts Isolated from many extreme environments.</title>
        <authorList>
            <person name="Coleine C."/>
            <person name="Stajich J.E."/>
            <person name="Selbmann L."/>
        </authorList>
    </citation>
    <scope>NUCLEOTIDE SEQUENCE</scope>
    <source>
        <strain evidence="1">CCFEE 5737</strain>
    </source>
</reference>
<gene>
    <name evidence="1" type="ORF">LTS18_008925</name>
</gene>
<proteinExistence type="predicted"/>